<dbReference type="AlphaFoldDB" id="A0A3N0YQW1"/>
<organism evidence="7 8">
    <name type="scientific">Anabarilius grahami</name>
    <name type="common">Kanglang fish</name>
    <name type="synonym">Barilius grahami</name>
    <dbReference type="NCBI Taxonomy" id="495550"/>
    <lineage>
        <taxon>Eukaryota</taxon>
        <taxon>Metazoa</taxon>
        <taxon>Chordata</taxon>
        <taxon>Craniata</taxon>
        <taxon>Vertebrata</taxon>
        <taxon>Euteleostomi</taxon>
        <taxon>Actinopterygii</taxon>
        <taxon>Neopterygii</taxon>
        <taxon>Teleostei</taxon>
        <taxon>Ostariophysi</taxon>
        <taxon>Cypriniformes</taxon>
        <taxon>Xenocyprididae</taxon>
        <taxon>Xenocypridinae</taxon>
        <taxon>Xenocypridinae incertae sedis</taxon>
        <taxon>Anabarilius</taxon>
    </lineage>
</organism>
<dbReference type="Proteomes" id="UP000281406">
    <property type="component" value="Unassembled WGS sequence"/>
</dbReference>
<dbReference type="InterPro" id="IPR047229">
    <property type="entry name" value="NFIL3-like"/>
</dbReference>
<dbReference type="OrthoDB" id="6151507at2759"/>
<evidence type="ECO:0000256" key="2">
    <source>
        <dbReference type="ARBA" id="ARBA00023015"/>
    </source>
</evidence>
<evidence type="ECO:0000256" key="3">
    <source>
        <dbReference type="ARBA" id="ARBA00023125"/>
    </source>
</evidence>
<dbReference type="FunFam" id="1.20.5.170:FF:000025">
    <property type="entry name" value="nuclear factor interleukin-3-regulated protein-like"/>
    <property type="match status" value="1"/>
</dbReference>
<evidence type="ECO:0000313" key="8">
    <source>
        <dbReference type="Proteomes" id="UP000281406"/>
    </source>
</evidence>
<keyword evidence="4" id="KW-0804">Transcription</keyword>
<reference evidence="7 8" key="1">
    <citation type="submission" date="2018-10" db="EMBL/GenBank/DDBJ databases">
        <title>Genome assembly for a Yunnan-Guizhou Plateau 3E fish, Anabarilius grahami (Regan), and its evolutionary and genetic applications.</title>
        <authorList>
            <person name="Jiang W."/>
        </authorList>
    </citation>
    <scope>NUCLEOTIDE SEQUENCE [LARGE SCALE GENOMIC DNA]</scope>
    <source>
        <strain evidence="7">AG-KIZ</strain>
        <tissue evidence="7">Muscle</tissue>
    </source>
</reference>
<keyword evidence="2" id="KW-0805">Transcription regulation</keyword>
<proteinExistence type="inferred from homology"/>
<dbReference type="EMBL" id="RJVU01029436">
    <property type="protein sequence ID" value="ROL48587.1"/>
    <property type="molecule type" value="Genomic_DNA"/>
</dbReference>
<dbReference type="PANTHER" id="PTHR15284">
    <property type="entry name" value="NUCLEAR FACTOR INTERLEUKIN-3-REGULATED PROTEIN"/>
    <property type="match status" value="1"/>
</dbReference>
<dbReference type="Gene3D" id="1.20.5.170">
    <property type="match status" value="1"/>
</dbReference>
<evidence type="ECO:0000313" key="7">
    <source>
        <dbReference type="EMBL" id="ROL48587.1"/>
    </source>
</evidence>
<evidence type="ECO:0000256" key="5">
    <source>
        <dbReference type="ARBA" id="ARBA00023242"/>
    </source>
</evidence>
<dbReference type="GO" id="GO:0003677">
    <property type="term" value="F:DNA binding"/>
    <property type="evidence" value="ECO:0007669"/>
    <property type="project" value="UniProtKB-KW"/>
</dbReference>
<dbReference type="InterPro" id="IPR004827">
    <property type="entry name" value="bZIP"/>
</dbReference>
<dbReference type="SUPFAM" id="SSF57959">
    <property type="entry name" value="Leucine zipper domain"/>
    <property type="match status" value="1"/>
</dbReference>
<dbReference type="PROSITE" id="PS50217">
    <property type="entry name" value="BZIP"/>
    <property type="match status" value="1"/>
</dbReference>
<dbReference type="GO" id="GO:0007623">
    <property type="term" value="P:circadian rhythm"/>
    <property type="evidence" value="ECO:0007669"/>
    <property type="project" value="TreeGrafter"/>
</dbReference>
<dbReference type="GO" id="GO:0003700">
    <property type="term" value="F:DNA-binding transcription factor activity"/>
    <property type="evidence" value="ECO:0007669"/>
    <property type="project" value="InterPro"/>
</dbReference>
<keyword evidence="3" id="KW-0238">DNA-binding</keyword>
<keyword evidence="5" id="KW-0539">Nucleus</keyword>
<sequence length="303" mass="33539">MSTGTCCSTHDELTCISNVRDAYQLHAVPSLRANSGTRRKREFTPDEQKDTNYWLKRNRNNEAAKRSRQRKRMEEHLLETRAVELQRENDKLKAALSAVHHHSTGQNNPVDATFGFPTGLPNDGYPRSLPVPTTVLPLRSLPHCQFSACCGSMCPQTNHFSSAFDLSAAYNNMKSPRTSLLDGYYPMGRYSNGVNACTNGAYMRNRSFANGNDSAQTIGLPDYRSALVNLSRMPRCYNPKTVSSEMAQNCAPGPIGATYEGATQTHAVERTCQKQATKGAVLLPHKLRYKVGSTGFASTYFSP</sequence>
<evidence type="ECO:0000256" key="1">
    <source>
        <dbReference type="ARBA" id="ARBA00006079"/>
    </source>
</evidence>
<accession>A0A3N0YQW1</accession>
<dbReference type="PANTHER" id="PTHR15284:SF0">
    <property type="entry name" value="GH23983P"/>
    <property type="match status" value="1"/>
</dbReference>
<comment type="similarity">
    <text evidence="1">Belongs to the bZIP family. NFIL3 subfamily.</text>
</comment>
<dbReference type="Pfam" id="PF07716">
    <property type="entry name" value="bZIP_2"/>
    <property type="match status" value="1"/>
</dbReference>
<dbReference type="PROSITE" id="PS00036">
    <property type="entry name" value="BZIP_BASIC"/>
    <property type="match status" value="1"/>
</dbReference>
<gene>
    <name evidence="7" type="ORF">DPX16_12203</name>
</gene>
<evidence type="ECO:0000259" key="6">
    <source>
        <dbReference type="PROSITE" id="PS50217"/>
    </source>
</evidence>
<protein>
    <submittedName>
        <fullName evidence="7">Nuclear factor interleukin-3-regulated protein</fullName>
    </submittedName>
</protein>
<dbReference type="GO" id="GO:0005634">
    <property type="term" value="C:nucleus"/>
    <property type="evidence" value="ECO:0007669"/>
    <property type="project" value="TreeGrafter"/>
</dbReference>
<feature type="domain" description="BZIP" evidence="6">
    <location>
        <begin position="50"/>
        <end position="99"/>
    </location>
</feature>
<dbReference type="SMART" id="SM00338">
    <property type="entry name" value="BRLZ"/>
    <property type="match status" value="1"/>
</dbReference>
<comment type="caution">
    <text evidence="7">The sequence shown here is derived from an EMBL/GenBank/DDBJ whole genome shotgun (WGS) entry which is preliminary data.</text>
</comment>
<name>A0A3N0YQW1_ANAGA</name>
<evidence type="ECO:0000256" key="4">
    <source>
        <dbReference type="ARBA" id="ARBA00023163"/>
    </source>
</evidence>
<dbReference type="InterPro" id="IPR046347">
    <property type="entry name" value="bZIP_sf"/>
</dbReference>
<keyword evidence="8" id="KW-1185">Reference proteome</keyword>